<protein>
    <submittedName>
        <fullName evidence="2">Uncharacterized protein</fullName>
    </submittedName>
</protein>
<evidence type="ECO:0000313" key="3">
    <source>
        <dbReference type="Proteomes" id="UP000242444"/>
    </source>
</evidence>
<feature type="region of interest" description="Disordered" evidence="1">
    <location>
        <begin position="1"/>
        <end position="72"/>
    </location>
</feature>
<reference evidence="2 3" key="1">
    <citation type="submission" date="2017-07" db="EMBL/GenBank/DDBJ databases">
        <title>Amycolatopsis antarcticus sp. nov., isolated from the surface of an Antarcticus brown macroalga.</title>
        <authorList>
            <person name="Wang J."/>
            <person name="Leiva S."/>
            <person name="Huang J."/>
            <person name="Huang Y."/>
        </authorList>
    </citation>
    <scope>NUCLEOTIDE SEQUENCE [LARGE SCALE GENOMIC DNA]</scope>
    <source>
        <strain evidence="2 3">AU-G6</strain>
    </source>
</reference>
<dbReference type="EMBL" id="NKYE01000011">
    <property type="protein sequence ID" value="OZM71832.1"/>
    <property type="molecule type" value="Genomic_DNA"/>
</dbReference>
<organism evidence="2 3">
    <name type="scientific">Amycolatopsis antarctica</name>
    <dbReference type="NCBI Taxonomy" id="1854586"/>
    <lineage>
        <taxon>Bacteria</taxon>
        <taxon>Bacillati</taxon>
        <taxon>Actinomycetota</taxon>
        <taxon>Actinomycetes</taxon>
        <taxon>Pseudonocardiales</taxon>
        <taxon>Pseudonocardiaceae</taxon>
        <taxon>Amycolatopsis</taxon>
    </lineage>
</organism>
<dbReference type="Proteomes" id="UP000242444">
    <property type="component" value="Unassembled WGS sequence"/>
</dbReference>
<dbReference type="AlphaFoldDB" id="A0A263D079"/>
<evidence type="ECO:0000256" key="1">
    <source>
        <dbReference type="SAM" id="MobiDB-lite"/>
    </source>
</evidence>
<dbReference type="InParanoid" id="A0A263D079"/>
<proteinExistence type="predicted"/>
<dbReference type="RefSeq" id="WP_094864115.1">
    <property type="nucleotide sequence ID" value="NZ_NKYE01000011.1"/>
</dbReference>
<accession>A0A263D079</accession>
<comment type="caution">
    <text evidence="2">The sequence shown here is derived from an EMBL/GenBank/DDBJ whole genome shotgun (WGS) entry which is preliminary data.</text>
</comment>
<keyword evidence="3" id="KW-1185">Reference proteome</keyword>
<dbReference type="OrthoDB" id="9879478at2"/>
<name>A0A263D079_9PSEU</name>
<feature type="compositionally biased region" description="Basic and acidic residues" evidence="1">
    <location>
        <begin position="1"/>
        <end position="45"/>
    </location>
</feature>
<sequence length="72" mass="7965">MADKDRSGRGEVPDDPRQDPRRTLDALEEKVFGETEDQRRTEKESGAAFEQDIDPQDTTADKGGHTAPEPPA</sequence>
<evidence type="ECO:0000313" key="2">
    <source>
        <dbReference type="EMBL" id="OZM71832.1"/>
    </source>
</evidence>
<gene>
    <name evidence="2" type="ORF">CFN78_18585</name>
</gene>